<reference evidence="4" key="1">
    <citation type="journal article" date="2012" name="Nat. Biotechnol.">
        <title>Draft genome sequence of pigeonpea (Cajanus cajan), an orphan legume crop of resource-poor farmers.</title>
        <authorList>
            <person name="Varshney R.K."/>
            <person name="Chen W."/>
            <person name="Li Y."/>
            <person name="Bharti A.K."/>
            <person name="Saxena R.K."/>
            <person name="Schlueter J.A."/>
            <person name="Donoghue M.T."/>
            <person name="Azam S."/>
            <person name="Fan G."/>
            <person name="Whaley A.M."/>
            <person name="Farmer A.D."/>
            <person name="Sheridan J."/>
            <person name="Iwata A."/>
            <person name="Tuteja R."/>
            <person name="Penmetsa R.V."/>
            <person name="Wu W."/>
            <person name="Upadhyaya H.D."/>
            <person name="Yang S.P."/>
            <person name="Shah T."/>
            <person name="Saxena K.B."/>
            <person name="Michael T."/>
            <person name="McCombie W.R."/>
            <person name="Yang B."/>
            <person name="Zhang G."/>
            <person name="Yang H."/>
            <person name="Wang J."/>
            <person name="Spillane C."/>
            <person name="Cook D.R."/>
            <person name="May G.D."/>
            <person name="Xu X."/>
            <person name="Jackson S.A."/>
        </authorList>
    </citation>
    <scope>NUCLEOTIDE SEQUENCE [LARGE SCALE GENOMIC DNA]</scope>
</reference>
<dbReference type="GO" id="GO:0004523">
    <property type="term" value="F:RNA-DNA hybrid ribonuclease activity"/>
    <property type="evidence" value="ECO:0007669"/>
    <property type="project" value="InterPro"/>
</dbReference>
<dbReference type="AlphaFoldDB" id="A0A151SE91"/>
<dbReference type="InterPro" id="IPR002156">
    <property type="entry name" value="RNaseH_domain"/>
</dbReference>
<accession>A0A151SE91</accession>
<name>A0A151SE91_CAJCA</name>
<feature type="domain" description="RNase H type-1" evidence="2">
    <location>
        <begin position="607"/>
        <end position="701"/>
    </location>
</feature>
<dbReference type="PANTHER" id="PTHR33116:SF86">
    <property type="entry name" value="REVERSE TRANSCRIPTASE DOMAIN-CONTAINING PROTEIN"/>
    <property type="match status" value="1"/>
</dbReference>
<feature type="domain" description="Reverse transcriptase" evidence="1">
    <location>
        <begin position="23"/>
        <end position="109"/>
    </location>
</feature>
<dbReference type="InterPro" id="IPR036397">
    <property type="entry name" value="RNaseH_sf"/>
</dbReference>
<evidence type="ECO:0000259" key="3">
    <source>
        <dbReference type="Pfam" id="PF13966"/>
    </source>
</evidence>
<evidence type="ECO:0000313" key="5">
    <source>
        <dbReference type="Proteomes" id="UP000075243"/>
    </source>
</evidence>
<dbReference type="STRING" id="3821.A0A151SE91"/>
<evidence type="ECO:0000313" key="4">
    <source>
        <dbReference type="EMBL" id="KYP53150.1"/>
    </source>
</evidence>
<dbReference type="PANTHER" id="PTHR33116">
    <property type="entry name" value="REVERSE TRANSCRIPTASE ZINC-BINDING DOMAIN-CONTAINING PROTEIN-RELATED-RELATED"/>
    <property type="match status" value="1"/>
</dbReference>
<dbReference type="EMBL" id="KQ483416">
    <property type="protein sequence ID" value="KYP53150.1"/>
    <property type="molecule type" value="Genomic_DNA"/>
</dbReference>
<keyword evidence="5" id="KW-1185">Reference proteome</keyword>
<dbReference type="Pfam" id="PF13966">
    <property type="entry name" value="zf-RVT"/>
    <property type="match status" value="1"/>
</dbReference>
<gene>
    <name evidence="4" type="ORF">KK1_024972</name>
</gene>
<feature type="non-terminal residue" evidence="4">
    <location>
        <position position="1"/>
    </location>
</feature>
<proteinExistence type="predicted"/>
<dbReference type="Pfam" id="PF13456">
    <property type="entry name" value="RVT_3"/>
    <property type="match status" value="1"/>
</dbReference>
<evidence type="ECO:0000259" key="2">
    <source>
        <dbReference type="Pfam" id="PF13456"/>
    </source>
</evidence>
<dbReference type="Proteomes" id="UP000075243">
    <property type="component" value="Unassembled WGS sequence"/>
</dbReference>
<dbReference type="GO" id="GO:0003676">
    <property type="term" value="F:nucleic acid binding"/>
    <property type="evidence" value="ECO:0007669"/>
    <property type="project" value="InterPro"/>
</dbReference>
<dbReference type="Pfam" id="PF00078">
    <property type="entry name" value="RVT_1"/>
    <property type="match status" value="1"/>
</dbReference>
<organism evidence="4 5">
    <name type="scientific">Cajanus cajan</name>
    <name type="common">Pigeon pea</name>
    <name type="synonym">Cajanus indicus</name>
    <dbReference type="NCBI Taxonomy" id="3821"/>
    <lineage>
        <taxon>Eukaryota</taxon>
        <taxon>Viridiplantae</taxon>
        <taxon>Streptophyta</taxon>
        <taxon>Embryophyta</taxon>
        <taxon>Tracheophyta</taxon>
        <taxon>Spermatophyta</taxon>
        <taxon>Magnoliopsida</taxon>
        <taxon>eudicotyledons</taxon>
        <taxon>Gunneridae</taxon>
        <taxon>Pentapetalae</taxon>
        <taxon>rosids</taxon>
        <taxon>fabids</taxon>
        <taxon>Fabales</taxon>
        <taxon>Fabaceae</taxon>
        <taxon>Papilionoideae</taxon>
        <taxon>50 kb inversion clade</taxon>
        <taxon>NPAAA clade</taxon>
        <taxon>indigoferoid/millettioid clade</taxon>
        <taxon>Phaseoleae</taxon>
        <taxon>Cajanus</taxon>
    </lineage>
</organism>
<dbReference type="InterPro" id="IPR000477">
    <property type="entry name" value="RT_dom"/>
</dbReference>
<dbReference type="InterPro" id="IPR044730">
    <property type="entry name" value="RNase_H-like_dom_plant"/>
</dbReference>
<dbReference type="Gramene" id="C.cajan_24874.t">
    <property type="protein sequence ID" value="C.cajan_24874.t"/>
    <property type="gene ID" value="C.cajan_24874"/>
</dbReference>
<dbReference type="CDD" id="cd06222">
    <property type="entry name" value="RNase_H_like"/>
    <property type="match status" value="1"/>
</dbReference>
<protein>
    <submittedName>
        <fullName evidence="4">Ribonuclease H protein At1g65750 family</fullName>
    </submittedName>
</protein>
<evidence type="ECO:0000259" key="1">
    <source>
        <dbReference type="Pfam" id="PF00078"/>
    </source>
</evidence>
<feature type="domain" description="Reverse transcriptase zinc-binding" evidence="3">
    <location>
        <begin position="424"/>
        <end position="510"/>
    </location>
</feature>
<dbReference type="Gene3D" id="3.30.420.10">
    <property type="entry name" value="Ribonuclease H-like superfamily/Ribonuclease H"/>
    <property type="match status" value="1"/>
</dbReference>
<sequence>DNSVLAQEALNFIQRDASIIRSLALKIDLENAYDRVSWKFLRATLDHFGFLDRISNLIMWSVSNTSLSILWNGGRLPSFTPSRGLHQGYPLSPYLFILCMERLALPVNELTNEELQAHVMLAFGMKVNLDKSKFVISKGVSSSRVEDISHILGIEHSTRIKSYLGVPMLQGKTKIADFNQLLDRVNNRVASWKNKLLNKAGRLCLIKSTLTSIPIYIMQSLWIPQAICDRINQACRRMLWAKPGASYYLSLVGWNTISKPLEMGVLGLREARNMNISLLGKVIWDLIHSHYKPWVSFVRSKYLNGESVLHASNKSGASPVWRSIVKALPFIHEGFRPKFGSGHSSLWFDDWSRMGKLGAQVPVIHISDSTATVADCWQLGTWDFGFLHTTIPNEWLMSFQQLDIPSSRVGVDSFTWTGDPSGCYSAASGFRFLSAEGTRLNNPIWKKVWRLHIPEKVKFFLWLGLYSALPTYMFRCSRWLGETDLCARCSGGQETILHALRDCPHSREIWFWLKNTPPHLFTSSESVVWFKDIIMHSETVKLAMASWWIWRYRNNMFFQGPRWSILLVLRKVHVSLVELNWWLNSRKTWLKNTCWSPPDYPGIKVNIDDSWLEGHNRMGFGGVIRDSVGRWLGGFASSEIRGDPLRAELLVIKEGLSFCWNFGYKQVVCEANCIDAISAIERTIWERNLVHKHRDIINNIKDLVEKD</sequence>
<dbReference type="InterPro" id="IPR026960">
    <property type="entry name" value="RVT-Znf"/>
</dbReference>